<dbReference type="GO" id="GO:0005742">
    <property type="term" value="C:mitochondrial outer membrane translocase complex"/>
    <property type="evidence" value="ECO:0007669"/>
    <property type="project" value="InterPro"/>
</dbReference>
<accession>A0A6A7BZ06</accession>
<evidence type="ECO:0000256" key="1">
    <source>
        <dbReference type="SAM" id="MobiDB-lite"/>
    </source>
</evidence>
<feature type="region of interest" description="Disordered" evidence="1">
    <location>
        <begin position="1"/>
        <end position="26"/>
    </location>
</feature>
<dbReference type="GO" id="GO:0030150">
    <property type="term" value="P:protein import into mitochondrial matrix"/>
    <property type="evidence" value="ECO:0007669"/>
    <property type="project" value="InterPro"/>
</dbReference>
<dbReference type="InterPro" id="IPR020266">
    <property type="entry name" value="Tom6"/>
</dbReference>
<organism evidence="2 3">
    <name type="scientific">Piedraia hortae CBS 480.64</name>
    <dbReference type="NCBI Taxonomy" id="1314780"/>
    <lineage>
        <taxon>Eukaryota</taxon>
        <taxon>Fungi</taxon>
        <taxon>Dikarya</taxon>
        <taxon>Ascomycota</taxon>
        <taxon>Pezizomycotina</taxon>
        <taxon>Dothideomycetes</taxon>
        <taxon>Dothideomycetidae</taxon>
        <taxon>Capnodiales</taxon>
        <taxon>Piedraiaceae</taxon>
        <taxon>Piedraia</taxon>
    </lineage>
</organism>
<evidence type="ECO:0000313" key="2">
    <source>
        <dbReference type="EMBL" id="KAF2860292.1"/>
    </source>
</evidence>
<name>A0A6A7BZ06_9PEZI</name>
<proteinExistence type="predicted"/>
<dbReference type="Pfam" id="PF17112">
    <property type="entry name" value="Tom6"/>
    <property type="match status" value="1"/>
</dbReference>
<sequence length="73" mass="8064">MPRPIPSSRAIGTTQRGGGSFTDKAREMAESPEYRNIAKSIAFFAVGVAFLHSSWSELLLPPYVSLKNDCNKY</sequence>
<protein>
    <recommendedName>
        <fullName evidence="4">TOM core complex subunit Tom6</fullName>
    </recommendedName>
</protein>
<dbReference type="EMBL" id="MU005983">
    <property type="protein sequence ID" value="KAF2860292.1"/>
    <property type="molecule type" value="Genomic_DNA"/>
</dbReference>
<evidence type="ECO:0000313" key="3">
    <source>
        <dbReference type="Proteomes" id="UP000799421"/>
    </source>
</evidence>
<gene>
    <name evidence="2" type="ORF">K470DRAFT_270821</name>
</gene>
<keyword evidence="3" id="KW-1185">Reference proteome</keyword>
<reference evidence="2" key="1">
    <citation type="journal article" date="2020" name="Stud. Mycol.">
        <title>101 Dothideomycetes genomes: a test case for predicting lifestyles and emergence of pathogens.</title>
        <authorList>
            <person name="Haridas S."/>
            <person name="Albert R."/>
            <person name="Binder M."/>
            <person name="Bloem J."/>
            <person name="Labutti K."/>
            <person name="Salamov A."/>
            <person name="Andreopoulos B."/>
            <person name="Baker S."/>
            <person name="Barry K."/>
            <person name="Bills G."/>
            <person name="Bluhm B."/>
            <person name="Cannon C."/>
            <person name="Castanera R."/>
            <person name="Culley D."/>
            <person name="Daum C."/>
            <person name="Ezra D."/>
            <person name="Gonzalez J."/>
            <person name="Henrissat B."/>
            <person name="Kuo A."/>
            <person name="Liang C."/>
            <person name="Lipzen A."/>
            <person name="Lutzoni F."/>
            <person name="Magnuson J."/>
            <person name="Mondo S."/>
            <person name="Nolan M."/>
            <person name="Ohm R."/>
            <person name="Pangilinan J."/>
            <person name="Park H.-J."/>
            <person name="Ramirez L."/>
            <person name="Alfaro M."/>
            <person name="Sun H."/>
            <person name="Tritt A."/>
            <person name="Yoshinaga Y."/>
            <person name="Zwiers L.-H."/>
            <person name="Turgeon B."/>
            <person name="Goodwin S."/>
            <person name="Spatafora J."/>
            <person name="Crous P."/>
            <person name="Grigoriev I."/>
        </authorList>
    </citation>
    <scope>NUCLEOTIDE SEQUENCE</scope>
    <source>
        <strain evidence="2">CBS 480.64</strain>
    </source>
</reference>
<dbReference type="AlphaFoldDB" id="A0A6A7BZ06"/>
<dbReference type="OrthoDB" id="5403997at2759"/>
<evidence type="ECO:0008006" key="4">
    <source>
        <dbReference type="Google" id="ProtNLM"/>
    </source>
</evidence>
<dbReference type="Proteomes" id="UP000799421">
    <property type="component" value="Unassembled WGS sequence"/>
</dbReference>